<dbReference type="InterPro" id="IPR041664">
    <property type="entry name" value="AAA_16"/>
</dbReference>
<dbReference type="InterPro" id="IPR003661">
    <property type="entry name" value="HisK_dim/P_dom"/>
</dbReference>
<dbReference type="SMART" id="SM00220">
    <property type="entry name" value="S_TKc"/>
    <property type="match status" value="1"/>
</dbReference>
<evidence type="ECO:0000256" key="1">
    <source>
        <dbReference type="ARBA" id="ARBA00000085"/>
    </source>
</evidence>
<evidence type="ECO:0000256" key="3">
    <source>
        <dbReference type="ARBA" id="ARBA00012438"/>
    </source>
</evidence>
<dbReference type="InterPro" id="IPR005467">
    <property type="entry name" value="His_kinase_dom"/>
</dbReference>
<evidence type="ECO:0000256" key="4">
    <source>
        <dbReference type="ARBA" id="ARBA00022553"/>
    </source>
</evidence>
<evidence type="ECO:0000256" key="2">
    <source>
        <dbReference type="ARBA" id="ARBA00004370"/>
    </source>
</evidence>
<keyword evidence="4" id="KW-0597">Phosphoprotein</keyword>
<evidence type="ECO:0000256" key="10">
    <source>
        <dbReference type="SAM" id="Coils"/>
    </source>
</evidence>
<dbReference type="InterPro" id="IPR011009">
    <property type="entry name" value="Kinase-like_dom_sf"/>
</dbReference>
<dbReference type="PANTHER" id="PTHR43642:SF1">
    <property type="entry name" value="HYBRID SIGNAL TRANSDUCTION HISTIDINE KINASE G"/>
    <property type="match status" value="1"/>
</dbReference>
<dbReference type="Gene3D" id="3.30.565.10">
    <property type="entry name" value="Histidine kinase-like ATPase, C-terminal domain"/>
    <property type="match status" value="1"/>
</dbReference>
<dbReference type="CDD" id="cd14014">
    <property type="entry name" value="STKc_PknB_like"/>
    <property type="match status" value="1"/>
</dbReference>
<dbReference type="PRINTS" id="PR00344">
    <property type="entry name" value="BCTRLSENSOR"/>
</dbReference>
<dbReference type="FunFam" id="1.10.287.130:FF:000001">
    <property type="entry name" value="Two-component sensor histidine kinase"/>
    <property type="match status" value="1"/>
</dbReference>
<dbReference type="Proteomes" id="UP000681414">
    <property type="component" value="Unassembled WGS sequence"/>
</dbReference>
<organism evidence="13 14">
    <name type="scientific">Lederbergia citri</name>
    <dbReference type="NCBI Taxonomy" id="2833580"/>
    <lineage>
        <taxon>Bacteria</taxon>
        <taxon>Bacillati</taxon>
        <taxon>Bacillota</taxon>
        <taxon>Bacilli</taxon>
        <taxon>Bacillales</taxon>
        <taxon>Bacillaceae</taxon>
        <taxon>Lederbergia</taxon>
    </lineage>
</organism>
<dbReference type="InterPro" id="IPR027417">
    <property type="entry name" value="P-loop_NTPase"/>
</dbReference>
<dbReference type="SUPFAM" id="SSF55874">
    <property type="entry name" value="ATPase domain of HSP90 chaperone/DNA topoisomerase II/histidine kinase"/>
    <property type="match status" value="1"/>
</dbReference>
<dbReference type="InterPro" id="IPR036890">
    <property type="entry name" value="HATPase_C_sf"/>
</dbReference>
<dbReference type="PANTHER" id="PTHR43642">
    <property type="entry name" value="HYBRID SIGNAL TRANSDUCTION HISTIDINE KINASE G"/>
    <property type="match status" value="1"/>
</dbReference>
<dbReference type="CDD" id="cd00075">
    <property type="entry name" value="HATPase"/>
    <property type="match status" value="1"/>
</dbReference>
<dbReference type="Pfam" id="PF13191">
    <property type="entry name" value="AAA_16"/>
    <property type="match status" value="1"/>
</dbReference>
<dbReference type="SMART" id="SM00387">
    <property type="entry name" value="HATPase_c"/>
    <property type="match status" value="1"/>
</dbReference>
<sequence>MNVALDLQTNLPGYEDIVEFETTESCAYFKAVDQVSNRKVLIKRLIKEELDFQDIATITHEYNITKDLKLTGLLKPIKLESYWNKSYLITEPFEGMSLTSFMNKHVVDIKQFLQIAKKLTTIIEELHLSQIIHKNIQPDNILVNEWANELKITGFYHAAMLKRENYRAHMNPYILGKQLHYISPEQTGRINRFLDSRTDLYSLGVVLYELLTGRLPFDMEDPIELVHAHIAKSPIPPHEINPSLPYKLSEMIMKLLSKMPESRYKSATGLKHDLLKFEQQLDFSIAENDPHQIFDIEDKLYGRNEELKTIITAFNHVCKGHCSFFLIPGVSGIGKTALVNEVQKPLVRNKGYFISGKFDQLKRDAPYYPLIEALQDLLKQVMAEGENSIHHWKTSLETEMGPYLASIAKMIPAIKWIVGDVEEPEELPAIESHTRLRFAFLRLIDLFSDENHPLVIFLDDLQWADHATLDLLQYILSQQIVKSLFVIGAYRDNEVDVTHPFHLMVKELQSIRGLVTSIHLTPLQVEDIREWVEDALYCRKEESEELAAFIEKITKGNPFFIKQLFQSFYEQQFISFNEELRKWTCDLGKLPNMKIQDDIIALIVERFNKLPEETQRLLKLASCIGNQFDINVLSAVYEKNIVVTVSTLWEALREGMLLPLSPSYKWIYEERENNLTEIQPLHYKFLHDRVQQAIYSTMTVSEREQYHLSIGRLLLSYYTSQNHFEEKIFDITNHFNQSRNDLSKSEKLKLVEWNCIAGEKAKQGAAFKASLSFFEIGKELLGENGWELHNKLAARLTIGLGEAEYLDNQFDLAEERFDEALSRVQTKQEQLRIYQLKMALYTHLHRVEEAIDCGLKGIQLFGFQINKKPGKLAVAKEFLLTKMYLSRRKASDLKRLPHILDDEKQIILQTLINMNASSYHVDQNLSALLMLKAFNFTIKYGITDVSALVYNNYSLILSSGFHQYNDSYEFGRLALYEAEKSQNSHLLGRVYFVYGSFVNHWKNHLVYSQQYLEHSQKHCIESGNAHLAGACSSFICMISFLKGHQLAETLNTIEEQLQFSNQIQYDLSRNYLNEVKYWIHILNEEIANINWSFPKITDDDSAEIVHYTVRLQMAYLLNERDIAKELMEKLNNLVDGSLTLVIAPEYYFYKDLWMAKLYNDSVMKEKSYFRKQLKKHLSLWKKWSKHSPSNYEHKYMLIKAEEARMKGEVTKASLYYDRSIKQAQKNGFIQDTAIASECAGRFYLSRDLPFVAKAYLSTALSAYENWGAIRKAKSIKTEYQNLLKEEILEVNKTGQSITNSFDLATMMKAAQALSGEIVLEELLTRLMNIVLENSGAEKIVMFIKENEQLVPVAHGNKDEIEIFNEEVKIEYPLNMIHYVEKSHEPIVVSSGAIYGMFKNDHYIKKHQPKSILCFPILHQGKLVGAMFLENNMVTHAFTKERIEILNIFSTQAAISLENAFLYRNLERKVKERTAQLEFAYEDLEKANRELAQSEEMRRKFLSNVSHDLRSPITSVRGYIEAILEGVITKEEDKELYLERSHQRLLMLNRMIEDLFELTKLEGGGLSLHLEYVPSNQLLNHLKKLFEHEVVNANLSFTVLIDPLSETEEYPLLEVDIRRIEQVIQNLISNALKNTKVGGVTLQHKVDLDRNEVVFILSDTGIGISADNLPLIFDRFYTKSVERNDGNGLGLAICKEIIHYHRGEISAESVEGLGTSFIIQLPIFELQEEAL</sequence>
<dbReference type="InterPro" id="IPR036097">
    <property type="entry name" value="HisK_dim/P_sf"/>
</dbReference>
<dbReference type="Gene3D" id="3.30.450.40">
    <property type="match status" value="1"/>
</dbReference>
<feature type="coiled-coil region" evidence="10">
    <location>
        <begin position="1462"/>
        <end position="1503"/>
    </location>
</feature>
<evidence type="ECO:0000256" key="7">
    <source>
        <dbReference type="ARBA" id="ARBA00022777"/>
    </source>
</evidence>
<comment type="catalytic activity">
    <reaction evidence="1">
        <text>ATP + protein L-histidine = ADP + protein N-phospho-L-histidine.</text>
        <dbReference type="EC" id="2.7.13.3"/>
    </reaction>
</comment>
<accession>A0A942YIL5</accession>
<evidence type="ECO:0000256" key="9">
    <source>
        <dbReference type="ARBA" id="ARBA00023012"/>
    </source>
</evidence>
<dbReference type="Gene3D" id="1.10.287.130">
    <property type="match status" value="1"/>
</dbReference>
<dbReference type="PROSITE" id="PS50109">
    <property type="entry name" value="HIS_KIN"/>
    <property type="match status" value="1"/>
</dbReference>
<protein>
    <recommendedName>
        <fullName evidence="3">histidine kinase</fullName>
        <ecNumber evidence="3">2.7.13.3</ecNumber>
    </recommendedName>
</protein>
<dbReference type="InterPro" id="IPR003594">
    <property type="entry name" value="HATPase_dom"/>
</dbReference>
<dbReference type="Pfam" id="PF02518">
    <property type="entry name" value="HATPase_c"/>
    <property type="match status" value="1"/>
</dbReference>
<feature type="domain" description="Protein kinase" evidence="11">
    <location>
        <begin position="14"/>
        <end position="275"/>
    </location>
</feature>
<evidence type="ECO:0000256" key="6">
    <source>
        <dbReference type="ARBA" id="ARBA00022741"/>
    </source>
</evidence>
<dbReference type="Gene3D" id="1.10.510.10">
    <property type="entry name" value="Transferase(Phosphotransferase) domain 1"/>
    <property type="match status" value="1"/>
</dbReference>
<keyword evidence="14" id="KW-1185">Reference proteome</keyword>
<feature type="domain" description="Histidine kinase" evidence="12">
    <location>
        <begin position="1503"/>
        <end position="1724"/>
    </location>
</feature>
<gene>
    <name evidence="13" type="ORF">KHA97_22065</name>
</gene>
<keyword evidence="8" id="KW-0067">ATP-binding</keyword>
<dbReference type="Pfam" id="PF01590">
    <property type="entry name" value="GAF"/>
    <property type="match status" value="1"/>
</dbReference>
<dbReference type="Gene3D" id="3.40.50.300">
    <property type="entry name" value="P-loop containing nucleotide triphosphate hydrolases"/>
    <property type="match status" value="1"/>
</dbReference>
<evidence type="ECO:0000259" key="11">
    <source>
        <dbReference type="PROSITE" id="PS50011"/>
    </source>
</evidence>
<keyword evidence="7" id="KW-0418">Kinase</keyword>
<keyword evidence="9" id="KW-0902">Two-component regulatory system</keyword>
<dbReference type="InterPro" id="IPR000719">
    <property type="entry name" value="Prot_kinase_dom"/>
</dbReference>
<dbReference type="SMART" id="SM00388">
    <property type="entry name" value="HisKA"/>
    <property type="match status" value="1"/>
</dbReference>
<reference evidence="13 14" key="1">
    <citation type="submission" date="2021-05" db="EMBL/GenBank/DDBJ databases">
        <title>Novel Bacillus species.</title>
        <authorList>
            <person name="Liu G."/>
        </authorList>
    </citation>
    <scope>NUCLEOTIDE SEQUENCE [LARGE SCALE GENOMIC DNA]</scope>
    <source>
        <strain evidence="14">FJAT-49780</strain>
    </source>
</reference>
<proteinExistence type="predicted"/>
<keyword evidence="6" id="KW-0547">Nucleotide-binding</keyword>
<dbReference type="SMART" id="SM00065">
    <property type="entry name" value="GAF"/>
    <property type="match status" value="1"/>
</dbReference>
<dbReference type="SUPFAM" id="SSF47384">
    <property type="entry name" value="Homodimeric domain of signal transducing histidine kinase"/>
    <property type="match status" value="1"/>
</dbReference>
<evidence type="ECO:0000313" key="14">
    <source>
        <dbReference type="Proteomes" id="UP000681414"/>
    </source>
</evidence>
<dbReference type="SUPFAM" id="SSF56112">
    <property type="entry name" value="Protein kinase-like (PK-like)"/>
    <property type="match status" value="1"/>
</dbReference>
<dbReference type="GO" id="GO:0016020">
    <property type="term" value="C:membrane"/>
    <property type="evidence" value="ECO:0007669"/>
    <property type="project" value="UniProtKB-SubCell"/>
</dbReference>
<comment type="subcellular location">
    <subcellularLocation>
        <location evidence="2">Membrane</location>
    </subcellularLocation>
</comment>
<dbReference type="InterPro" id="IPR053159">
    <property type="entry name" value="Hybrid_Histidine_Kinase"/>
</dbReference>
<dbReference type="InterPro" id="IPR004358">
    <property type="entry name" value="Sig_transdc_His_kin-like_C"/>
</dbReference>
<dbReference type="GO" id="GO:0005524">
    <property type="term" value="F:ATP binding"/>
    <property type="evidence" value="ECO:0007669"/>
    <property type="project" value="UniProtKB-KW"/>
</dbReference>
<name>A0A942YIL5_9BACI</name>
<evidence type="ECO:0000256" key="5">
    <source>
        <dbReference type="ARBA" id="ARBA00022679"/>
    </source>
</evidence>
<dbReference type="SUPFAM" id="SSF55781">
    <property type="entry name" value="GAF domain-like"/>
    <property type="match status" value="1"/>
</dbReference>
<evidence type="ECO:0000313" key="13">
    <source>
        <dbReference type="EMBL" id="MBS4197732.1"/>
    </source>
</evidence>
<dbReference type="EC" id="2.7.13.3" evidence="3"/>
<dbReference type="EMBL" id="JAGYPG010000005">
    <property type="protein sequence ID" value="MBS4197732.1"/>
    <property type="molecule type" value="Genomic_DNA"/>
</dbReference>
<dbReference type="SUPFAM" id="SSF52540">
    <property type="entry name" value="P-loop containing nucleoside triphosphate hydrolases"/>
    <property type="match status" value="1"/>
</dbReference>
<evidence type="ECO:0000259" key="12">
    <source>
        <dbReference type="PROSITE" id="PS50109"/>
    </source>
</evidence>
<evidence type="ECO:0000256" key="8">
    <source>
        <dbReference type="ARBA" id="ARBA00022840"/>
    </source>
</evidence>
<dbReference type="PROSITE" id="PS50011">
    <property type="entry name" value="PROTEIN_KINASE_DOM"/>
    <property type="match status" value="1"/>
</dbReference>
<dbReference type="GO" id="GO:0000155">
    <property type="term" value="F:phosphorelay sensor kinase activity"/>
    <property type="evidence" value="ECO:0007669"/>
    <property type="project" value="InterPro"/>
</dbReference>
<dbReference type="Pfam" id="PF00512">
    <property type="entry name" value="HisKA"/>
    <property type="match status" value="1"/>
</dbReference>
<comment type="caution">
    <text evidence="13">The sequence shown here is derived from an EMBL/GenBank/DDBJ whole genome shotgun (WGS) entry which is preliminary data.</text>
</comment>
<dbReference type="CDD" id="cd00082">
    <property type="entry name" value="HisKA"/>
    <property type="match status" value="1"/>
</dbReference>
<keyword evidence="5" id="KW-0808">Transferase</keyword>
<dbReference type="InterPro" id="IPR029016">
    <property type="entry name" value="GAF-like_dom_sf"/>
</dbReference>
<dbReference type="RefSeq" id="WP_213126965.1">
    <property type="nucleotide sequence ID" value="NZ_JAGYPG010000005.1"/>
</dbReference>
<dbReference type="Pfam" id="PF00069">
    <property type="entry name" value="Pkinase"/>
    <property type="match status" value="1"/>
</dbReference>
<keyword evidence="10" id="KW-0175">Coiled coil</keyword>
<dbReference type="InterPro" id="IPR003018">
    <property type="entry name" value="GAF"/>
</dbReference>